<accession>A0ABR6UDL6</accession>
<feature type="region of interest" description="Disordered" evidence="1">
    <location>
        <begin position="1"/>
        <end position="65"/>
    </location>
</feature>
<dbReference type="RefSeq" id="WP_186347363.1">
    <property type="nucleotide sequence ID" value="NZ_BMMR01000001.1"/>
</dbReference>
<evidence type="ECO:0000313" key="3">
    <source>
        <dbReference type="Proteomes" id="UP000604001"/>
    </source>
</evidence>
<organism evidence="2 3">
    <name type="scientific">Nocardioides deserti</name>
    <dbReference type="NCBI Taxonomy" id="1588644"/>
    <lineage>
        <taxon>Bacteria</taxon>
        <taxon>Bacillati</taxon>
        <taxon>Actinomycetota</taxon>
        <taxon>Actinomycetes</taxon>
        <taxon>Propionibacteriales</taxon>
        <taxon>Nocardioidaceae</taxon>
        <taxon>Nocardioides</taxon>
    </lineage>
</organism>
<evidence type="ECO:0000256" key="1">
    <source>
        <dbReference type="SAM" id="MobiDB-lite"/>
    </source>
</evidence>
<evidence type="ECO:0000313" key="2">
    <source>
        <dbReference type="EMBL" id="MBC2962178.1"/>
    </source>
</evidence>
<sequence>MTDSSNQPSTDPSYGHDQDAEPPLTAPGLDGPTGVDEPATDGAAEGGNPDADDQDAEPSKNALES</sequence>
<protein>
    <submittedName>
        <fullName evidence="2">Uncharacterized protein</fullName>
    </submittedName>
</protein>
<proteinExistence type="predicted"/>
<dbReference type="EMBL" id="JACMYC010000017">
    <property type="protein sequence ID" value="MBC2962178.1"/>
    <property type="molecule type" value="Genomic_DNA"/>
</dbReference>
<comment type="caution">
    <text evidence="2">The sequence shown here is derived from an EMBL/GenBank/DDBJ whole genome shotgun (WGS) entry which is preliminary data.</text>
</comment>
<feature type="compositionally biased region" description="Polar residues" evidence="1">
    <location>
        <begin position="1"/>
        <end position="12"/>
    </location>
</feature>
<reference evidence="2 3" key="1">
    <citation type="submission" date="2020-08" db="EMBL/GenBank/DDBJ databases">
        <title>novel species in genus Nocardioides.</title>
        <authorList>
            <person name="Zhang G."/>
        </authorList>
    </citation>
    <scope>NUCLEOTIDE SEQUENCE [LARGE SCALE GENOMIC DNA]</scope>
    <source>
        <strain evidence="2 3">SC8A-24</strain>
    </source>
</reference>
<dbReference type="Proteomes" id="UP000604001">
    <property type="component" value="Unassembled WGS sequence"/>
</dbReference>
<gene>
    <name evidence="2" type="ORF">H7344_17950</name>
</gene>
<keyword evidence="3" id="KW-1185">Reference proteome</keyword>
<name>A0ABR6UDL6_9ACTN</name>